<dbReference type="EMBL" id="CAJVQC010052274">
    <property type="protein sequence ID" value="CAG8791377.1"/>
    <property type="molecule type" value="Genomic_DNA"/>
</dbReference>
<reference evidence="1" key="1">
    <citation type="submission" date="2021-06" db="EMBL/GenBank/DDBJ databases">
        <authorList>
            <person name="Kallberg Y."/>
            <person name="Tangrot J."/>
            <person name="Rosling A."/>
        </authorList>
    </citation>
    <scope>NUCLEOTIDE SEQUENCE</scope>
    <source>
        <strain evidence="1">MA461A</strain>
    </source>
</reference>
<feature type="non-terminal residue" evidence="1">
    <location>
        <position position="63"/>
    </location>
</feature>
<keyword evidence="2" id="KW-1185">Reference proteome</keyword>
<name>A0ACA9RFU5_9GLOM</name>
<evidence type="ECO:0000313" key="2">
    <source>
        <dbReference type="Proteomes" id="UP000789920"/>
    </source>
</evidence>
<comment type="caution">
    <text evidence="1">The sequence shown here is derived from an EMBL/GenBank/DDBJ whole genome shotgun (WGS) entry which is preliminary data.</text>
</comment>
<feature type="non-terminal residue" evidence="1">
    <location>
        <position position="1"/>
    </location>
</feature>
<protein>
    <submittedName>
        <fullName evidence="1">9082_t:CDS:1</fullName>
    </submittedName>
</protein>
<accession>A0ACA9RFU5</accession>
<dbReference type="Proteomes" id="UP000789920">
    <property type="component" value="Unassembled WGS sequence"/>
</dbReference>
<evidence type="ECO:0000313" key="1">
    <source>
        <dbReference type="EMBL" id="CAG8791377.1"/>
    </source>
</evidence>
<proteinExistence type="predicted"/>
<sequence length="63" mass="7591">ERQDHKVDFDVMWQDYLKKEKCEVIVDILDLRISKISKLCNLKINKEIYDIIQTMQVFGVHSH</sequence>
<organism evidence="1 2">
    <name type="scientific">Racocetra persica</name>
    <dbReference type="NCBI Taxonomy" id="160502"/>
    <lineage>
        <taxon>Eukaryota</taxon>
        <taxon>Fungi</taxon>
        <taxon>Fungi incertae sedis</taxon>
        <taxon>Mucoromycota</taxon>
        <taxon>Glomeromycotina</taxon>
        <taxon>Glomeromycetes</taxon>
        <taxon>Diversisporales</taxon>
        <taxon>Gigasporaceae</taxon>
        <taxon>Racocetra</taxon>
    </lineage>
</organism>
<gene>
    <name evidence="1" type="ORF">RPERSI_LOCUS19218</name>
</gene>